<proteinExistence type="predicted"/>
<keyword evidence="2" id="KW-1185">Reference proteome</keyword>
<dbReference type="SUPFAM" id="SSF52540">
    <property type="entry name" value="P-loop containing nucleoside triphosphate hydrolases"/>
    <property type="match status" value="1"/>
</dbReference>
<dbReference type="InterPro" id="IPR003724">
    <property type="entry name" value="CblAdoTrfase_CobA"/>
</dbReference>
<evidence type="ECO:0000313" key="1">
    <source>
        <dbReference type="EMBL" id="MBK6088273.1"/>
    </source>
</evidence>
<comment type="caution">
    <text evidence="1">The sequence shown here is derived from an EMBL/GenBank/DDBJ whole genome shotgun (WGS) entry which is preliminary data.</text>
</comment>
<dbReference type="AlphaFoldDB" id="A0A934U0C8"/>
<evidence type="ECO:0000313" key="2">
    <source>
        <dbReference type="Proteomes" id="UP000633365"/>
    </source>
</evidence>
<dbReference type="Gene3D" id="3.40.50.300">
    <property type="entry name" value="P-loop containing nucleotide triphosphate hydrolases"/>
    <property type="match status" value="2"/>
</dbReference>
<gene>
    <name evidence="1" type="ORF">JKK62_06315</name>
</gene>
<organism evidence="1 2">
    <name type="scientific">Ruminococcus difficilis</name>
    <dbReference type="NCBI Taxonomy" id="2763069"/>
    <lineage>
        <taxon>Bacteria</taxon>
        <taxon>Bacillati</taxon>
        <taxon>Bacillota</taxon>
        <taxon>Clostridia</taxon>
        <taxon>Eubacteriales</taxon>
        <taxon>Oscillospiraceae</taxon>
        <taxon>Ruminococcus</taxon>
    </lineage>
</organism>
<dbReference type="GO" id="GO:0005524">
    <property type="term" value="F:ATP binding"/>
    <property type="evidence" value="ECO:0007669"/>
    <property type="project" value="InterPro"/>
</dbReference>
<dbReference type="Pfam" id="PF02572">
    <property type="entry name" value="CobA_CobO_BtuR"/>
    <property type="match status" value="1"/>
</dbReference>
<dbReference type="RefSeq" id="WP_201427173.1">
    <property type="nucleotide sequence ID" value="NZ_JAEQMG010000048.1"/>
</dbReference>
<dbReference type="EMBL" id="JAEQMG010000048">
    <property type="protein sequence ID" value="MBK6088273.1"/>
    <property type="molecule type" value="Genomic_DNA"/>
</dbReference>
<sequence length="150" mass="16967">MMRELLEKEAFGMVEIYYGEANGKTRLCTGTAIRAALKKKNVLMVSFGEDYDDYSGLFEIAPHITRLMLPANAGVREYFDHAARIAMTFRYSVLILDGVFDSVEKQQLSISEVDEFLSNAPDSLEIICTGEKVQERFLKIADEIVELRKG</sequence>
<dbReference type="Proteomes" id="UP000633365">
    <property type="component" value="Unassembled WGS sequence"/>
</dbReference>
<reference evidence="1" key="1">
    <citation type="submission" date="2021-01" db="EMBL/GenBank/DDBJ databases">
        <title>Genome public.</title>
        <authorList>
            <person name="Liu C."/>
            <person name="Sun Q."/>
        </authorList>
    </citation>
    <scope>NUCLEOTIDE SEQUENCE</scope>
    <source>
        <strain evidence="1">M6</strain>
    </source>
</reference>
<dbReference type="GO" id="GO:0008817">
    <property type="term" value="F:corrinoid adenosyltransferase activity"/>
    <property type="evidence" value="ECO:0007669"/>
    <property type="project" value="InterPro"/>
</dbReference>
<accession>A0A934U0C8</accession>
<dbReference type="InterPro" id="IPR027417">
    <property type="entry name" value="P-loop_NTPase"/>
</dbReference>
<dbReference type="GO" id="GO:0009236">
    <property type="term" value="P:cobalamin biosynthetic process"/>
    <property type="evidence" value="ECO:0007669"/>
    <property type="project" value="InterPro"/>
</dbReference>
<dbReference type="PANTHER" id="PTHR46638">
    <property type="entry name" value="CORRINOID ADENOSYLTRANSFERASE"/>
    <property type="match status" value="1"/>
</dbReference>
<protein>
    <submittedName>
        <fullName evidence="1">Cob(I)yrinic acid a,c-diamide adenosyltransferase</fullName>
    </submittedName>
</protein>
<name>A0A934U0C8_9FIRM</name>
<dbReference type="PANTHER" id="PTHR46638:SF1">
    <property type="entry name" value="CORRINOID ADENOSYLTRANSFERASE"/>
    <property type="match status" value="1"/>
</dbReference>